<dbReference type="EMBL" id="VFPH01000001">
    <property type="protein sequence ID" value="TQM44116.1"/>
    <property type="molecule type" value="Genomic_DNA"/>
</dbReference>
<evidence type="ECO:0000313" key="2">
    <source>
        <dbReference type="Proteomes" id="UP000319818"/>
    </source>
</evidence>
<protein>
    <recommendedName>
        <fullName evidence="3">Major capsid protein E</fullName>
    </recommendedName>
</protein>
<accession>A0A543GDI0</accession>
<gene>
    <name evidence="1" type="ORF">FB388_1478</name>
</gene>
<dbReference type="Proteomes" id="UP000319818">
    <property type="component" value="Unassembled WGS sequence"/>
</dbReference>
<evidence type="ECO:0008006" key="3">
    <source>
        <dbReference type="Google" id="ProtNLM"/>
    </source>
</evidence>
<proteinExistence type="predicted"/>
<dbReference type="AlphaFoldDB" id="A0A543GDI0"/>
<comment type="caution">
    <text evidence="1">The sequence shown here is derived from an EMBL/GenBank/DDBJ whole genome shotgun (WGS) entry which is preliminary data.</text>
</comment>
<name>A0A543GDI0_9PSEU</name>
<dbReference type="RefSeq" id="WP_142098638.1">
    <property type="nucleotide sequence ID" value="NZ_VFPH01000001.1"/>
</dbReference>
<organism evidence="1 2">
    <name type="scientific">Pseudonocardia cypriaca</name>
    <dbReference type="NCBI Taxonomy" id="882449"/>
    <lineage>
        <taxon>Bacteria</taxon>
        <taxon>Bacillati</taxon>
        <taxon>Actinomycetota</taxon>
        <taxon>Actinomycetes</taxon>
        <taxon>Pseudonocardiales</taxon>
        <taxon>Pseudonocardiaceae</taxon>
        <taxon>Pseudonocardia</taxon>
    </lineage>
</organism>
<sequence length="362" mass="38806">MARGISTAGDIVAASIDGADLEAMFREFQATLAIRNEERTAVANFLSFPTVRSADGVAQTTDQDGFERASEFGEPVSLAAPPDVVTMGYDFNDHDLATRFTARYLRDATAAEIEAIHRRALAADNKLVNTEILKRLLDPTPGENSDGKTVYGLWTGTDGMRPPHYAFRTFPANHSHYLTTGSATPDGADLDALISTIREHGYGTQAGSQLVLFLNPDELPPIVAIRAGSGTLQAQYDYLPGAAAPAYLTDQTIIGDIAPAEIGRLPISGSYGPMWIVATDVMPPDYLLAVATDGPNSDLNPVGFRQHPNAAHQGLRLLPGNQTEYPLTEAFYTRAFGVGVRHRGAAAVMQITTSTTYTPPVL</sequence>
<dbReference type="OrthoDB" id="4378081at2"/>
<evidence type="ECO:0000313" key="1">
    <source>
        <dbReference type="EMBL" id="TQM44116.1"/>
    </source>
</evidence>
<reference evidence="1 2" key="1">
    <citation type="submission" date="2019-06" db="EMBL/GenBank/DDBJ databases">
        <title>Sequencing the genomes of 1000 actinobacteria strains.</title>
        <authorList>
            <person name="Klenk H.-P."/>
        </authorList>
    </citation>
    <scope>NUCLEOTIDE SEQUENCE [LARGE SCALE GENOMIC DNA]</scope>
    <source>
        <strain evidence="1 2">DSM 45511</strain>
    </source>
</reference>
<keyword evidence="2" id="KW-1185">Reference proteome</keyword>